<dbReference type="InterPro" id="IPR053844">
    <property type="entry name" value="AH_C"/>
</dbReference>
<dbReference type="PANTHER" id="PTHR11895">
    <property type="entry name" value="TRANSAMIDASE"/>
    <property type="match status" value="1"/>
</dbReference>
<dbReference type="Gene3D" id="3.90.1300.10">
    <property type="entry name" value="Amidase signature (AS) domain"/>
    <property type="match status" value="1"/>
</dbReference>
<dbReference type="RefSeq" id="WP_184512927.1">
    <property type="nucleotide sequence ID" value="NZ_CP050292.1"/>
</dbReference>
<dbReference type="Gene3D" id="1.20.58.1700">
    <property type="match status" value="1"/>
</dbReference>
<keyword evidence="3" id="KW-0378">Hydrolase</keyword>
<evidence type="ECO:0000313" key="3">
    <source>
        <dbReference type="EMBL" id="QND74289.1"/>
    </source>
</evidence>
<feature type="domain" description="Amidase" evidence="1">
    <location>
        <begin position="31"/>
        <end position="437"/>
    </location>
</feature>
<dbReference type="InterPro" id="IPR014085">
    <property type="entry name" value="Allophanate_hydrolase"/>
</dbReference>
<dbReference type="InterPro" id="IPR000120">
    <property type="entry name" value="Amidase"/>
</dbReference>
<name>A0A7G6U5K7_9BRAD</name>
<dbReference type="EMBL" id="CP050292">
    <property type="protein sequence ID" value="QND74289.1"/>
    <property type="molecule type" value="Genomic_DNA"/>
</dbReference>
<dbReference type="NCBIfam" id="TIGR02713">
    <property type="entry name" value="allophanate_hyd"/>
    <property type="match status" value="1"/>
</dbReference>
<accession>A0A7G6U5K7</accession>
<organism evidence="3 4">
    <name type="scientific">Tardiphaga robiniae</name>
    <dbReference type="NCBI Taxonomy" id="943830"/>
    <lineage>
        <taxon>Bacteria</taxon>
        <taxon>Pseudomonadati</taxon>
        <taxon>Pseudomonadota</taxon>
        <taxon>Alphaproteobacteria</taxon>
        <taxon>Hyphomicrobiales</taxon>
        <taxon>Nitrobacteraceae</taxon>
        <taxon>Tardiphaga</taxon>
    </lineage>
</organism>
<dbReference type="NCBIfam" id="NF006043">
    <property type="entry name" value="PRK08186.1"/>
    <property type="match status" value="1"/>
</dbReference>
<dbReference type="Pfam" id="PF01425">
    <property type="entry name" value="Amidase"/>
    <property type="match status" value="1"/>
</dbReference>
<protein>
    <submittedName>
        <fullName evidence="3">Allophanate hydrolase</fullName>
        <ecNumber evidence="3">3.5.1.54</ecNumber>
    </submittedName>
</protein>
<evidence type="ECO:0000259" key="1">
    <source>
        <dbReference type="Pfam" id="PF01425"/>
    </source>
</evidence>
<dbReference type="InterPro" id="IPR036928">
    <property type="entry name" value="AS_sf"/>
</dbReference>
<dbReference type="GO" id="GO:0004039">
    <property type="term" value="F:allophanate hydrolase activity"/>
    <property type="evidence" value="ECO:0007669"/>
    <property type="project" value="UniProtKB-EC"/>
</dbReference>
<dbReference type="KEGG" id="trb:HB776_26120"/>
<feature type="domain" description="Allophanate hydrolase C-terminal" evidence="2">
    <location>
        <begin position="475"/>
        <end position="598"/>
    </location>
</feature>
<dbReference type="PANTHER" id="PTHR11895:SF169">
    <property type="entry name" value="GLUTAMYL-TRNA(GLN) AMIDOTRANSFERASE"/>
    <property type="match status" value="1"/>
</dbReference>
<gene>
    <name evidence="3" type="primary">atzF</name>
    <name evidence="3" type="ORF">HB776_26120</name>
</gene>
<dbReference type="Pfam" id="PF21986">
    <property type="entry name" value="AH_C"/>
    <property type="match status" value="1"/>
</dbReference>
<evidence type="ECO:0000313" key="4">
    <source>
        <dbReference type="Proteomes" id="UP000515291"/>
    </source>
</evidence>
<dbReference type="Gene3D" id="3.10.490.10">
    <property type="entry name" value="Gamma-glutamyl cyclotransferase-like"/>
    <property type="match status" value="1"/>
</dbReference>
<proteinExistence type="predicted"/>
<dbReference type="InterPro" id="IPR023631">
    <property type="entry name" value="Amidase_dom"/>
</dbReference>
<dbReference type="EC" id="3.5.1.54" evidence="3"/>
<dbReference type="Proteomes" id="UP000515291">
    <property type="component" value="Chromosome"/>
</dbReference>
<dbReference type="AlphaFoldDB" id="A0A7G6U5K7"/>
<reference evidence="4" key="1">
    <citation type="journal article" date="2020" name="Mol. Plant Microbe">
        <title>Rhizobial microsymbionts of the narrowly endemic Oxytropis species growing in Kamchatka are characterized by significant genetic diversity and possess a set of genes that are associated with T3SS and T6SS secretion systems and can affect the development of symbiosis.</title>
        <authorList>
            <person name="Safronova V."/>
            <person name="Guro P."/>
            <person name="Sazanova A."/>
            <person name="Kuznetsova I."/>
            <person name="Belimov A."/>
            <person name="Yakubov V."/>
            <person name="Chirak E."/>
            <person name="Afonin A."/>
            <person name="Gogolev Y."/>
            <person name="Andronov E."/>
            <person name="Tikhonovich I."/>
        </authorList>
    </citation>
    <scope>NUCLEOTIDE SEQUENCE [LARGE SCALE GENOMIC DNA]</scope>
    <source>
        <strain evidence="4">581</strain>
    </source>
</reference>
<dbReference type="SUPFAM" id="SSF75304">
    <property type="entry name" value="Amidase signature (AS) enzymes"/>
    <property type="match status" value="1"/>
</dbReference>
<evidence type="ECO:0000259" key="2">
    <source>
        <dbReference type="Pfam" id="PF21986"/>
    </source>
</evidence>
<sequence>MSESVPETIAAIVAAHRAGTVTPAQTVARSYQRIRDRGDTAIFITLRNEAEAIAEAEALAAKNPATLPLYGVPVGVKDNIDVAGLPTTAACPAFAYNATRDASAVARLRAAGAIIIGKTNLDQFATGLVGVRSPYGIPKNAIRDDLVPGGSSSGSAVAVSAGLVPLTLGTDTAGSGRVPAMLNNIVGLKPSLGLIPTAGVVPACRTLDCVSIFTLTVDDAIAALDVMGGYDAHDPYSRKRVPGSLTAFPKGLKLGVPRNGQLIFFGDKASEKAYADALKRWTSLGATLVEFDLEPFYETARLLYDGPWVAERLLVIRDLLASAPDAIHPVTREITIAGARQSATDTFAALYKLQELKRVAEQAFTAIDALVLPTAPTAYTTAQVLANPIELNSRLGTYTNFVNLLDLCGLAIPAAMRADGIPFGITLLAPGGDDALLASIGRVFHADTKLPVGARALPQPALAPLSTELAAGEIAIAVVGAHLSGMALNGELTALNGRLLKATTTAPDYKFYALNGTTPAKPGLLRVADGTGAEIAVEVWALSAEAFGNFVASLPQPMSIGTLTLSDGSSVKGFLVEAKATEGARDISSFGGWRAYMAEKSSRTQRRYY</sequence>